<protein>
    <recommendedName>
        <fullName evidence="5">Tetratricopeptide repeat protein</fullName>
    </recommendedName>
</protein>
<reference evidence="3" key="2">
    <citation type="submission" date="2020-09" db="EMBL/GenBank/DDBJ databases">
        <authorList>
            <person name="Sun Q."/>
            <person name="Zhou Y."/>
        </authorList>
    </citation>
    <scope>NUCLEOTIDE SEQUENCE</scope>
    <source>
        <strain evidence="3">CGMCC 1.15330</strain>
    </source>
</reference>
<gene>
    <name evidence="3" type="ORF">GCM10011380_24070</name>
</gene>
<organism evidence="3 4">
    <name type="scientific">Sphingomonas metalli</name>
    <dbReference type="NCBI Taxonomy" id="1779358"/>
    <lineage>
        <taxon>Bacteria</taxon>
        <taxon>Pseudomonadati</taxon>
        <taxon>Pseudomonadota</taxon>
        <taxon>Alphaproteobacteria</taxon>
        <taxon>Sphingomonadales</taxon>
        <taxon>Sphingomonadaceae</taxon>
        <taxon>Sphingomonas</taxon>
    </lineage>
</organism>
<feature type="repeat" description="TPR" evidence="1">
    <location>
        <begin position="75"/>
        <end position="108"/>
    </location>
</feature>
<dbReference type="AlphaFoldDB" id="A0A916T846"/>
<keyword evidence="1" id="KW-0802">TPR repeat</keyword>
<evidence type="ECO:0000313" key="4">
    <source>
        <dbReference type="Proteomes" id="UP000623067"/>
    </source>
</evidence>
<dbReference type="EMBL" id="BMIH01000003">
    <property type="protein sequence ID" value="GGB33789.1"/>
    <property type="molecule type" value="Genomic_DNA"/>
</dbReference>
<sequence>MTRPEMFMRTASLALVALLATISVTTSLKGQRADAPVDPRSMQLLAEGRAQRAAGQLDAATDTVETALTVDPRNRAAFVTLAEIAQQRGLPGKAIRLYREALTLEPDDRSALQGQGEALVAKGALDRARANLARLKTLCKGDCPEATRLAAAITKGPPVTTAQVEAGATGQP</sequence>
<reference evidence="3" key="1">
    <citation type="journal article" date="2014" name="Int. J. Syst. Evol. Microbiol.">
        <title>Complete genome sequence of Corynebacterium casei LMG S-19264T (=DSM 44701T), isolated from a smear-ripened cheese.</title>
        <authorList>
            <consortium name="US DOE Joint Genome Institute (JGI-PGF)"/>
            <person name="Walter F."/>
            <person name="Albersmeier A."/>
            <person name="Kalinowski J."/>
            <person name="Ruckert C."/>
        </authorList>
    </citation>
    <scope>NUCLEOTIDE SEQUENCE</scope>
    <source>
        <strain evidence="3">CGMCC 1.15330</strain>
    </source>
</reference>
<keyword evidence="4" id="KW-1185">Reference proteome</keyword>
<accession>A0A916T846</accession>
<evidence type="ECO:0008006" key="5">
    <source>
        <dbReference type="Google" id="ProtNLM"/>
    </source>
</evidence>
<feature type="signal peptide" evidence="2">
    <location>
        <begin position="1"/>
        <end position="28"/>
    </location>
</feature>
<evidence type="ECO:0000256" key="1">
    <source>
        <dbReference type="PROSITE-ProRule" id="PRU00339"/>
    </source>
</evidence>
<dbReference type="Proteomes" id="UP000623067">
    <property type="component" value="Unassembled WGS sequence"/>
</dbReference>
<comment type="caution">
    <text evidence="3">The sequence shown here is derived from an EMBL/GenBank/DDBJ whole genome shotgun (WGS) entry which is preliminary data.</text>
</comment>
<feature type="chain" id="PRO_5037687840" description="Tetratricopeptide repeat protein" evidence="2">
    <location>
        <begin position="29"/>
        <end position="172"/>
    </location>
</feature>
<evidence type="ECO:0000313" key="3">
    <source>
        <dbReference type="EMBL" id="GGB33789.1"/>
    </source>
</evidence>
<dbReference type="SMART" id="SM00028">
    <property type="entry name" value="TPR"/>
    <property type="match status" value="2"/>
</dbReference>
<dbReference type="PROSITE" id="PS50005">
    <property type="entry name" value="TPR"/>
    <property type="match status" value="2"/>
</dbReference>
<evidence type="ECO:0000256" key="2">
    <source>
        <dbReference type="SAM" id="SignalP"/>
    </source>
</evidence>
<dbReference type="Pfam" id="PF13432">
    <property type="entry name" value="TPR_16"/>
    <property type="match status" value="1"/>
</dbReference>
<keyword evidence="2" id="KW-0732">Signal</keyword>
<feature type="repeat" description="TPR" evidence="1">
    <location>
        <begin position="41"/>
        <end position="74"/>
    </location>
</feature>
<dbReference type="SUPFAM" id="SSF48452">
    <property type="entry name" value="TPR-like"/>
    <property type="match status" value="1"/>
</dbReference>
<proteinExistence type="predicted"/>
<dbReference type="InterPro" id="IPR019734">
    <property type="entry name" value="TPR_rpt"/>
</dbReference>
<name>A0A916T846_9SPHN</name>
<dbReference type="Gene3D" id="1.25.40.10">
    <property type="entry name" value="Tetratricopeptide repeat domain"/>
    <property type="match status" value="1"/>
</dbReference>
<dbReference type="InterPro" id="IPR011990">
    <property type="entry name" value="TPR-like_helical_dom_sf"/>
</dbReference>